<organism evidence="8 9">
    <name type="scientific">Holothuria leucospilota</name>
    <name type="common">Black long sea cucumber</name>
    <name type="synonym">Mertensiothuria leucospilota</name>
    <dbReference type="NCBI Taxonomy" id="206669"/>
    <lineage>
        <taxon>Eukaryota</taxon>
        <taxon>Metazoa</taxon>
        <taxon>Echinodermata</taxon>
        <taxon>Eleutherozoa</taxon>
        <taxon>Echinozoa</taxon>
        <taxon>Holothuroidea</taxon>
        <taxon>Aspidochirotacea</taxon>
        <taxon>Aspidochirotida</taxon>
        <taxon>Holothuriidae</taxon>
        <taxon>Holothuria</taxon>
    </lineage>
</organism>
<proteinExistence type="inferred from homology"/>
<dbReference type="InterPro" id="IPR006196">
    <property type="entry name" value="RNA-binding_domain_S1_IF1"/>
</dbReference>
<dbReference type="PANTHER" id="PTHR21641:SF0">
    <property type="entry name" value="RNA-BINDING PROTEIN EIF1AD-RELATED"/>
    <property type="match status" value="1"/>
</dbReference>
<evidence type="ECO:0000256" key="2">
    <source>
        <dbReference type="ARBA" id="ARBA00020989"/>
    </source>
</evidence>
<feature type="compositionally biased region" description="Basic and acidic residues" evidence="6">
    <location>
        <begin position="104"/>
        <end position="119"/>
    </location>
</feature>
<sequence length="194" mass="22356">MSKTTKRKHVTREVLEEFVLPKEGQQIVKVVAGRGNNLHEVENENGEKFLASMPSKFRKNVWIKRGDFVIVDPISEGLKVKAEISVILYPDQIKYIKEEGHWPEAFSPKREEPEKREETELSDQMEHQLNLQSNDECLDSETDSDNDDDLFVNTNRPVITCYYTDESTSDEEGEDCEGEEQLEESVDGKDSKQD</sequence>
<evidence type="ECO:0000256" key="1">
    <source>
        <dbReference type="ARBA" id="ARBA00007340"/>
    </source>
</evidence>
<dbReference type="InterPro" id="IPR001253">
    <property type="entry name" value="TIF_eIF-1A"/>
</dbReference>
<dbReference type="AlphaFoldDB" id="A0A9Q1HGB4"/>
<dbReference type="SUPFAM" id="SSF50249">
    <property type="entry name" value="Nucleic acid-binding proteins"/>
    <property type="match status" value="1"/>
</dbReference>
<dbReference type="SMART" id="SM00652">
    <property type="entry name" value="eIF1a"/>
    <property type="match status" value="1"/>
</dbReference>
<accession>A0A9Q1HGB4</accession>
<dbReference type="InterPro" id="IPR012340">
    <property type="entry name" value="NA-bd_OB-fold"/>
</dbReference>
<dbReference type="Pfam" id="PF01176">
    <property type="entry name" value="eIF-1a"/>
    <property type="match status" value="1"/>
</dbReference>
<comment type="similarity">
    <text evidence="1">Belongs to the EIF1AD family.</text>
</comment>
<keyword evidence="3" id="KW-0694">RNA-binding</keyword>
<comment type="caution">
    <text evidence="8">The sequence shown here is derived from an EMBL/GenBank/DDBJ whole genome shotgun (WGS) entry which is preliminary data.</text>
</comment>
<evidence type="ECO:0000256" key="6">
    <source>
        <dbReference type="SAM" id="MobiDB-lite"/>
    </source>
</evidence>
<evidence type="ECO:0000256" key="5">
    <source>
        <dbReference type="PROSITE-ProRule" id="PRU00181"/>
    </source>
</evidence>
<reference evidence="8" key="1">
    <citation type="submission" date="2021-10" db="EMBL/GenBank/DDBJ databases">
        <title>Tropical sea cucumber genome reveals ecological adaptation and Cuvierian tubules defense mechanism.</title>
        <authorList>
            <person name="Chen T."/>
        </authorList>
    </citation>
    <scope>NUCLEOTIDE SEQUENCE</scope>
    <source>
        <strain evidence="8">Nanhai2018</strain>
        <tissue evidence="8">Muscle</tissue>
    </source>
</reference>
<dbReference type="OrthoDB" id="1738325at2759"/>
<keyword evidence="5" id="KW-0396">Initiation factor</keyword>
<dbReference type="Gene3D" id="2.40.50.140">
    <property type="entry name" value="Nucleic acid-binding proteins"/>
    <property type="match status" value="1"/>
</dbReference>
<feature type="compositionally biased region" description="Acidic residues" evidence="6">
    <location>
        <begin position="136"/>
        <end position="150"/>
    </location>
</feature>
<dbReference type="GO" id="GO:0003723">
    <property type="term" value="F:RNA binding"/>
    <property type="evidence" value="ECO:0007669"/>
    <property type="project" value="UniProtKB-KW"/>
</dbReference>
<evidence type="ECO:0000259" key="7">
    <source>
        <dbReference type="PROSITE" id="PS50832"/>
    </source>
</evidence>
<evidence type="ECO:0000256" key="3">
    <source>
        <dbReference type="ARBA" id="ARBA00022884"/>
    </source>
</evidence>
<dbReference type="GO" id="GO:0005634">
    <property type="term" value="C:nucleus"/>
    <property type="evidence" value="ECO:0007669"/>
    <property type="project" value="TreeGrafter"/>
</dbReference>
<feature type="compositionally biased region" description="Acidic residues" evidence="6">
    <location>
        <begin position="167"/>
        <end position="185"/>
    </location>
</feature>
<evidence type="ECO:0000313" key="8">
    <source>
        <dbReference type="EMBL" id="KAJ8044850.1"/>
    </source>
</evidence>
<dbReference type="EMBL" id="JAIZAY010000003">
    <property type="protein sequence ID" value="KAJ8044850.1"/>
    <property type="molecule type" value="Genomic_DNA"/>
</dbReference>
<dbReference type="InterPro" id="IPR039294">
    <property type="entry name" value="EIF1AD"/>
</dbReference>
<dbReference type="Proteomes" id="UP001152320">
    <property type="component" value="Chromosome 3"/>
</dbReference>
<dbReference type="GO" id="GO:0003743">
    <property type="term" value="F:translation initiation factor activity"/>
    <property type="evidence" value="ECO:0007669"/>
    <property type="project" value="UniProtKB-UniRule"/>
</dbReference>
<feature type="region of interest" description="Disordered" evidence="6">
    <location>
        <begin position="104"/>
        <end position="194"/>
    </location>
</feature>
<protein>
    <recommendedName>
        <fullName evidence="2">Probable RNA-binding protein EIF1AD</fullName>
    </recommendedName>
    <alternativeName>
        <fullName evidence="4">Eukaryotic translation initiation factor 1A domain-containing protein</fullName>
    </alternativeName>
</protein>
<gene>
    <name evidence="8" type="ORF">HOLleu_07724</name>
</gene>
<keyword evidence="5" id="KW-0648">Protein biosynthesis</keyword>
<evidence type="ECO:0000256" key="4">
    <source>
        <dbReference type="ARBA" id="ARBA00031998"/>
    </source>
</evidence>
<keyword evidence="9" id="KW-1185">Reference proteome</keyword>
<dbReference type="PROSITE" id="PS50832">
    <property type="entry name" value="S1_IF1_TYPE"/>
    <property type="match status" value="1"/>
</dbReference>
<name>A0A9Q1HGB4_HOLLE</name>
<evidence type="ECO:0000313" key="9">
    <source>
        <dbReference type="Proteomes" id="UP001152320"/>
    </source>
</evidence>
<dbReference type="PANTHER" id="PTHR21641">
    <property type="entry name" value="TRANSLATION INITIATION FACTOR-RELATED"/>
    <property type="match status" value="1"/>
</dbReference>
<feature type="domain" description="S1-like" evidence="7">
    <location>
        <begin position="5"/>
        <end position="84"/>
    </location>
</feature>